<feature type="compositionally biased region" description="Low complexity" evidence="1">
    <location>
        <begin position="67"/>
        <end position="84"/>
    </location>
</feature>
<feature type="compositionally biased region" description="Basic residues" evidence="1">
    <location>
        <begin position="8"/>
        <end position="18"/>
    </location>
</feature>
<comment type="caution">
    <text evidence="2">The sequence shown here is derived from an EMBL/GenBank/DDBJ whole genome shotgun (WGS) entry which is preliminary data.</text>
</comment>
<organism evidence="2 3">
    <name type="scientific">Cristinia sonorae</name>
    <dbReference type="NCBI Taxonomy" id="1940300"/>
    <lineage>
        <taxon>Eukaryota</taxon>
        <taxon>Fungi</taxon>
        <taxon>Dikarya</taxon>
        <taxon>Basidiomycota</taxon>
        <taxon>Agaricomycotina</taxon>
        <taxon>Agaricomycetes</taxon>
        <taxon>Agaricomycetidae</taxon>
        <taxon>Agaricales</taxon>
        <taxon>Pleurotineae</taxon>
        <taxon>Stephanosporaceae</taxon>
        <taxon>Cristinia</taxon>
    </lineage>
</organism>
<dbReference type="OrthoDB" id="2505887at2759"/>
<keyword evidence="3" id="KW-1185">Reference proteome</keyword>
<dbReference type="Proteomes" id="UP000813824">
    <property type="component" value="Unassembled WGS sequence"/>
</dbReference>
<gene>
    <name evidence="2" type="ORF">BXZ70DRAFT_262674</name>
</gene>
<feature type="region of interest" description="Disordered" evidence="1">
    <location>
        <begin position="123"/>
        <end position="188"/>
    </location>
</feature>
<evidence type="ECO:0000313" key="3">
    <source>
        <dbReference type="Proteomes" id="UP000813824"/>
    </source>
</evidence>
<name>A0A8K0UYA7_9AGAR</name>
<dbReference type="EMBL" id="JAEVFJ010000002">
    <property type="protein sequence ID" value="KAH8106947.1"/>
    <property type="molecule type" value="Genomic_DNA"/>
</dbReference>
<feature type="compositionally biased region" description="Basic and acidic residues" evidence="1">
    <location>
        <begin position="668"/>
        <end position="685"/>
    </location>
</feature>
<feature type="region of interest" description="Disordered" evidence="1">
    <location>
        <begin position="564"/>
        <end position="691"/>
    </location>
</feature>
<evidence type="ECO:0000256" key="1">
    <source>
        <dbReference type="SAM" id="MobiDB-lite"/>
    </source>
</evidence>
<accession>A0A8K0UYA7</accession>
<proteinExistence type="predicted"/>
<sequence length="788" mass="87992">MERGGKPVLKRAAAKKASKLAAEQLGSSDDEFGAVTGAMKNQRPKRLPKPPRPSKSVSTISTKHKPASSAPHAPSSSQQSRPRALTQVSKIGPLPATALHSKKNVARSSVSADSDVEIVGFGFRSDPKPSCAAPSTLPHLRMPQTPSSKKRVLSHSGLSPGESLGSLSPLSSPEQLRGGISSQLDEPPSPVVEDWCLSDLGRLVWVRVDMSGDISERRYNSVWWPAQVIRTAPLRVLLFGKCPGSRAEGEDILVDNPSQLNVRSLANQFDVLQFNENNYGGASIGTRTSLFSPRKRQRVGDYDLHAQWEEARRLMLKEDARDNDGFPRFLSLMGREEGLFDSDPEEFTMELNQRVEEESWAPPPANFAYDIPGELILAKDKISSTQYWPAKIIEYVPPKHQKQRPRYKVLFFDHTVKDIPEDMFFTETQEGFATCKLGESEGNYGLDEEERDMDEAFEPVLIDEDEDALRADTPQPEIPPRIAFEALSIEEQFDYVKPVLVAVLQNRYEPARLRNEAFMCSAASRRSIVNGDQLSGNLTSYELEELDPLIRQWVRRRQMRQELGIIPPDTPSATGDSTEPPPPPPSTIGSEPDHIPFFDASSDDGATTDPLSEGSLPPSSFVSVVEDQDGQPAPSTPHPMRARNWSNHEQHSSAEHSTSPGEIASVTQEDHCSVTDGTDSRRPETSKNQPFARSFASLSEIDKITYCMTILMQEAKYQLLLWRHNLRHSLDLLPAPEEQRLHRLAEDKALESDWVHEIIRSRRAIEKTMLPTYQAKLKPMSRFRSGRD</sequence>
<dbReference type="AlphaFoldDB" id="A0A8K0UYA7"/>
<evidence type="ECO:0008006" key="4">
    <source>
        <dbReference type="Google" id="ProtNLM"/>
    </source>
</evidence>
<evidence type="ECO:0000313" key="2">
    <source>
        <dbReference type="EMBL" id="KAH8106947.1"/>
    </source>
</evidence>
<reference evidence="2" key="1">
    <citation type="journal article" date="2021" name="New Phytol.">
        <title>Evolutionary innovations through gain and loss of genes in the ectomycorrhizal Boletales.</title>
        <authorList>
            <person name="Wu G."/>
            <person name="Miyauchi S."/>
            <person name="Morin E."/>
            <person name="Kuo A."/>
            <person name="Drula E."/>
            <person name="Varga T."/>
            <person name="Kohler A."/>
            <person name="Feng B."/>
            <person name="Cao Y."/>
            <person name="Lipzen A."/>
            <person name="Daum C."/>
            <person name="Hundley H."/>
            <person name="Pangilinan J."/>
            <person name="Johnson J."/>
            <person name="Barry K."/>
            <person name="LaButti K."/>
            <person name="Ng V."/>
            <person name="Ahrendt S."/>
            <person name="Min B."/>
            <person name="Choi I.G."/>
            <person name="Park H."/>
            <person name="Plett J.M."/>
            <person name="Magnuson J."/>
            <person name="Spatafora J.W."/>
            <person name="Nagy L.G."/>
            <person name="Henrissat B."/>
            <person name="Grigoriev I.V."/>
            <person name="Yang Z.L."/>
            <person name="Xu J."/>
            <person name="Martin F.M."/>
        </authorList>
    </citation>
    <scope>NUCLEOTIDE SEQUENCE</scope>
    <source>
        <strain evidence="2">KKN 215</strain>
    </source>
</reference>
<protein>
    <recommendedName>
        <fullName evidence="4">PWWP domain-containing protein</fullName>
    </recommendedName>
</protein>
<feature type="compositionally biased region" description="Low complexity" evidence="1">
    <location>
        <begin position="154"/>
        <end position="173"/>
    </location>
</feature>
<feature type="region of interest" description="Disordered" evidence="1">
    <location>
        <begin position="1"/>
        <end position="87"/>
    </location>
</feature>